<dbReference type="AlphaFoldDB" id="A0A743PC40"/>
<dbReference type="EMBL" id="DAAUQX010000041">
    <property type="protein sequence ID" value="HAF2129644.1"/>
    <property type="molecule type" value="Genomic_DNA"/>
</dbReference>
<comment type="subcellular location">
    <subcellularLocation>
        <location evidence="1">Membrane</location>
        <topology evidence="1">Single-pass membrane protein</topology>
    </subcellularLocation>
</comment>
<evidence type="ECO:0000259" key="3">
    <source>
        <dbReference type="Pfam" id="PF21444"/>
    </source>
</evidence>
<evidence type="ECO:0000256" key="2">
    <source>
        <dbReference type="SAM" id="Phobius"/>
    </source>
</evidence>
<reference evidence="5" key="2">
    <citation type="submission" date="2020-02" db="EMBL/GenBank/DDBJ databases">
        <authorList>
            <consortium name="NCBI Pathogen Detection Project"/>
        </authorList>
    </citation>
    <scope>NUCLEOTIDE SEQUENCE</scope>
    <source>
        <strain evidence="5">MA.CK_00/00001968</strain>
    </source>
</reference>
<dbReference type="GO" id="GO:0016020">
    <property type="term" value="C:membrane"/>
    <property type="evidence" value="ECO:0007669"/>
    <property type="project" value="UniProtKB-SubCell"/>
</dbReference>
<keyword evidence="2" id="KW-0812">Transmembrane</keyword>
<dbReference type="Pfam" id="PF22229">
    <property type="entry name" value="CofB_C"/>
    <property type="match status" value="1"/>
</dbReference>
<feature type="domain" description="CofB C-terminal" evidence="4">
    <location>
        <begin position="526"/>
        <end position="639"/>
    </location>
</feature>
<dbReference type="InterPro" id="IPR012902">
    <property type="entry name" value="N_methyl_site"/>
</dbReference>
<feature type="transmembrane region" description="Helical" evidence="2">
    <location>
        <begin position="54"/>
        <end position="77"/>
    </location>
</feature>
<evidence type="ECO:0000256" key="1">
    <source>
        <dbReference type="ARBA" id="ARBA00004167"/>
    </source>
</evidence>
<evidence type="ECO:0000313" key="5">
    <source>
        <dbReference type="EMBL" id="HAF2129644.1"/>
    </source>
</evidence>
<keyword evidence="2" id="KW-1133">Transmembrane helix</keyword>
<organism evidence="5">
    <name type="scientific">Salmonella enterica</name>
    <name type="common">Salmonella choleraesuis</name>
    <dbReference type="NCBI Taxonomy" id="28901"/>
    <lineage>
        <taxon>Bacteria</taxon>
        <taxon>Pseudomonadati</taxon>
        <taxon>Pseudomonadota</taxon>
        <taxon>Gammaproteobacteria</taxon>
        <taxon>Enterobacterales</taxon>
        <taxon>Enterobacteriaceae</taxon>
        <taxon>Salmonella</taxon>
    </lineage>
</organism>
<name>A0A743PC40_SALER</name>
<evidence type="ECO:0000259" key="4">
    <source>
        <dbReference type="Pfam" id="PF22229"/>
    </source>
</evidence>
<sequence length="644" mass="70570">MRSTNQGAIAFIWLPTTKECHWLVNFFFQGCEDVRGIIVITKAKKRTVIKSSGFSMLEIIIALAIVGIVMVTLATYARKMVDEKSRQVVADAVAQEVYGVLQFINADSINASVNNNTKRVTNPLYQSPSRHVYPDAADNTPDADLAGLTNNPVWLIHPHNLNSSLNATNYAVSPYIARSYSGNITSPVINDIRNDGGIRHPWSHSLKWSQTIWGVNSVRSYFTDSGCDISKTTGPVVYFNQQFLTCHENPSLRNSEIAISRIDFVNSKGSFSRWTTSPDLPVAIDRVDVYVSFRPVDGNPARIAQFISPLMTAFRTKKIMPNTDNIYLVRSQPGGNGNAWTLLNKTTGMPAGSKTPVDNLAMFTDLPNMIRFLQKNQKNGTYGIRFTFDGHGDYLRTDGLNAATKLCWNTSGGGAGPCLTTPSTDSLVLKRRDNPKEFANLQVSSVISTASHDVKGKTVIDEYYTAPRIQYAVFSSTPGSQSPPPYYKNGDQLCPPSGGGCIPGVDVDFILDPAHGAISVPKQICENVVDREGKKVPMHPRLSASVSSVVSGIYSQGGSISPAISGTKIFDKQGYTINNLDKPEVTINRLGGVVMQIRPIKTDWRIAGVVGIEDIKNSGQTWQYYNPPWLSVIVTSWCSSVPQP</sequence>
<protein>
    <submittedName>
        <fullName evidence="5">Type II secretion system protein</fullName>
    </submittedName>
</protein>
<reference evidence="5" key="1">
    <citation type="journal article" date="2018" name="Genome Biol.">
        <title>SKESA: strategic k-mer extension for scrupulous assemblies.</title>
        <authorList>
            <person name="Souvorov A."/>
            <person name="Agarwala R."/>
            <person name="Lipman D.J."/>
        </authorList>
    </citation>
    <scope>NUCLEOTIDE SEQUENCE</scope>
    <source>
        <strain evidence="5">MA.CK_00/00001968</strain>
    </source>
</reference>
<dbReference type="Pfam" id="PF21444">
    <property type="entry name" value="CofB_pilin_dom"/>
    <property type="match status" value="1"/>
</dbReference>
<accession>A0A743PC40</accession>
<gene>
    <name evidence="5" type="ORF">G9F27_003884</name>
</gene>
<feature type="domain" description="CofB-like pilin" evidence="3">
    <location>
        <begin position="215"/>
        <end position="389"/>
    </location>
</feature>
<dbReference type="InterPro" id="IPR048688">
    <property type="entry name" value="CofB-like_pilin_dom"/>
</dbReference>
<dbReference type="PROSITE" id="PS51257">
    <property type="entry name" value="PROKAR_LIPOPROTEIN"/>
    <property type="match status" value="1"/>
</dbReference>
<proteinExistence type="predicted"/>
<keyword evidence="2" id="KW-0472">Membrane</keyword>
<comment type="caution">
    <text evidence="5">The sequence shown here is derived from an EMBL/GenBank/DDBJ whole genome shotgun (WGS) entry which is preliminary data.</text>
</comment>
<dbReference type="NCBIfam" id="TIGR02532">
    <property type="entry name" value="IV_pilin_GFxxxE"/>
    <property type="match status" value="1"/>
</dbReference>
<dbReference type="InterPro" id="IPR053972">
    <property type="entry name" value="CofB_C"/>
</dbReference>